<sequence length="302" mass="31558">MVAANHQVDRIARIPGLGAVLSPSSANVENFLLVGSDSREGIDPNSPDYGGIGGTADVSGHRSDTIMVLRRSRSGGPASLLSIPRDLWVEIAGTGKKSRINSAYQAGPAALIQTVQTALGLPIHHYVEIDFQGFKSLVDAIGGVQVCFDAPARDEHTGLYIAEPGCYVLGGVQGLAYARSRYYETYVNDTWVRDGTSDLGRIKRQQQFINTAMQAAVASVKGNPLRTGDVLRASTGAVRFDDQLDVLGTAASLRGAVAGGLAPFSLPVVGKTIGGNAVLLLGDGAQAYLDYFSGVSNAPPAS</sequence>
<dbReference type="PANTHER" id="PTHR33392">
    <property type="entry name" value="POLYISOPRENYL-TEICHOIC ACID--PEPTIDOGLYCAN TEICHOIC ACID TRANSFERASE TAGU"/>
    <property type="match status" value="1"/>
</dbReference>
<protein>
    <submittedName>
        <fullName evidence="2">Unannotated protein</fullName>
    </submittedName>
</protein>
<dbReference type="Pfam" id="PF03816">
    <property type="entry name" value="LytR_cpsA_psr"/>
    <property type="match status" value="1"/>
</dbReference>
<accession>A0A6J7FEY7</accession>
<gene>
    <name evidence="2" type="ORF">UFOPK3376_02826</name>
</gene>
<evidence type="ECO:0000259" key="1">
    <source>
        <dbReference type="Pfam" id="PF03816"/>
    </source>
</evidence>
<evidence type="ECO:0000313" key="2">
    <source>
        <dbReference type="EMBL" id="CAB4890929.1"/>
    </source>
</evidence>
<dbReference type="InterPro" id="IPR050922">
    <property type="entry name" value="LytR/CpsA/Psr_CW_biosynth"/>
</dbReference>
<name>A0A6J7FEY7_9ZZZZ</name>
<dbReference type="InterPro" id="IPR004474">
    <property type="entry name" value="LytR_CpsA_psr"/>
</dbReference>
<feature type="domain" description="Cell envelope-related transcriptional attenuator" evidence="1">
    <location>
        <begin position="62"/>
        <end position="215"/>
    </location>
</feature>
<dbReference type="PANTHER" id="PTHR33392:SF6">
    <property type="entry name" value="POLYISOPRENYL-TEICHOIC ACID--PEPTIDOGLYCAN TEICHOIC ACID TRANSFERASE TAGU"/>
    <property type="match status" value="1"/>
</dbReference>
<reference evidence="2" key="1">
    <citation type="submission" date="2020-05" db="EMBL/GenBank/DDBJ databases">
        <authorList>
            <person name="Chiriac C."/>
            <person name="Salcher M."/>
            <person name="Ghai R."/>
            <person name="Kavagutti S V."/>
        </authorList>
    </citation>
    <scope>NUCLEOTIDE SEQUENCE</scope>
</reference>
<proteinExistence type="predicted"/>
<dbReference type="EMBL" id="CAFBLP010000108">
    <property type="protein sequence ID" value="CAB4890929.1"/>
    <property type="molecule type" value="Genomic_DNA"/>
</dbReference>
<dbReference type="Gene3D" id="3.40.630.190">
    <property type="entry name" value="LCP protein"/>
    <property type="match status" value="1"/>
</dbReference>
<organism evidence="2">
    <name type="scientific">freshwater metagenome</name>
    <dbReference type="NCBI Taxonomy" id="449393"/>
    <lineage>
        <taxon>unclassified sequences</taxon>
        <taxon>metagenomes</taxon>
        <taxon>ecological metagenomes</taxon>
    </lineage>
</organism>
<dbReference type="NCBIfam" id="TIGR00350">
    <property type="entry name" value="lytR_cpsA_psr"/>
    <property type="match status" value="1"/>
</dbReference>
<dbReference type="AlphaFoldDB" id="A0A6J7FEY7"/>